<name>A0A4Z2E367_9TELE</name>
<dbReference type="OrthoDB" id="2423195at2759"/>
<dbReference type="GO" id="GO:0016887">
    <property type="term" value="F:ATP hydrolysis activity"/>
    <property type="evidence" value="ECO:0007669"/>
    <property type="project" value="InterPro"/>
</dbReference>
<dbReference type="GO" id="GO:0004842">
    <property type="term" value="F:ubiquitin-protein transferase activity"/>
    <property type="evidence" value="ECO:0007669"/>
    <property type="project" value="InterPro"/>
</dbReference>
<dbReference type="GO" id="GO:0002040">
    <property type="term" value="P:sprouting angiogenesis"/>
    <property type="evidence" value="ECO:0007669"/>
    <property type="project" value="TreeGrafter"/>
</dbReference>
<evidence type="ECO:0000313" key="1">
    <source>
        <dbReference type="EMBL" id="TNN23161.1"/>
    </source>
</evidence>
<keyword evidence="2" id="KW-1185">Reference proteome</keyword>
<dbReference type="GO" id="GO:0016020">
    <property type="term" value="C:membrane"/>
    <property type="evidence" value="ECO:0007669"/>
    <property type="project" value="TreeGrafter"/>
</dbReference>
<dbReference type="AlphaFoldDB" id="A0A4Z2E367"/>
<dbReference type="PANTHER" id="PTHR22605:SF21">
    <property type="entry name" value="E3 UBIQUITIN-PROTEIN LIGASE RNF213-BETA"/>
    <property type="match status" value="1"/>
</dbReference>
<accession>A0A4Z2E367</accession>
<proteinExistence type="predicted"/>
<dbReference type="InterPro" id="IPR031248">
    <property type="entry name" value="RNF213"/>
</dbReference>
<dbReference type="Proteomes" id="UP000314294">
    <property type="component" value="Unassembled WGS sequence"/>
</dbReference>
<dbReference type="GO" id="GO:0005730">
    <property type="term" value="C:nucleolus"/>
    <property type="evidence" value="ECO:0007669"/>
    <property type="project" value="TreeGrafter"/>
</dbReference>
<dbReference type="GO" id="GO:0005829">
    <property type="term" value="C:cytosol"/>
    <property type="evidence" value="ECO:0007669"/>
    <property type="project" value="TreeGrafter"/>
</dbReference>
<organism evidence="1 2">
    <name type="scientific">Liparis tanakae</name>
    <name type="common">Tanaka's snailfish</name>
    <dbReference type="NCBI Taxonomy" id="230148"/>
    <lineage>
        <taxon>Eukaryota</taxon>
        <taxon>Metazoa</taxon>
        <taxon>Chordata</taxon>
        <taxon>Craniata</taxon>
        <taxon>Vertebrata</taxon>
        <taxon>Euteleostomi</taxon>
        <taxon>Actinopterygii</taxon>
        <taxon>Neopterygii</taxon>
        <taxon>Teleostei</taxon>
        <taxon>Neoteleostei</taxon>
        <taxon>Acanthomorphata</taxon>
        <taxon>Eupercaria</taxon>
        <taxon>Perciformes</taxon>
        <taxon>Cottioidei</taxon>
        <taxon>Cottales</taxon>
        <taxon>Liparidae</taxon>
        <taxon>Liparis</taxon>
    </lineage>
</organism>
<gene>
    <name evidence="1" type="primary">rnf213b_1</name>
    <name evidence="1" type="ORF">EYF80_066721</name>
</gene>
<dbReference type="GO" id="GO:0006511">
    <property type="term" value="P:ubiquitin-dependent protein catabolic process"/>
    <property type="evidence" value="ECO:0007669"/>
    <property type="project" value="TreeGrafter"/>
</dbReference>
<reference evidence="1 2" key="1">
    <citation type="submission" date="2019-03" db="EMBL/GenBank/DDBJ databases">
        <title>First draft genome of Liparis tanakae, snailfish: a comprehensive survey of snailfish specific genes.</title>
        <authorList>
            <person name="Kim W."/>
            <person name="Song I."/>
            <person name="Jeong J.-H."/>
            <person name="Kim D."/>
            <person name="Kim S."/>
            <person name="Ryu S."/>
            <person name="Song J.Y."/>
            <person name="Lee S.K."/>
        </authorList>
    </citation>
    <scope>NUCLEOTIDE SEQUENCE [LARGE SCALE GENOMIC DNA]</scope>
    <source>
        <tissue evidence="1">Muscle</tissue>
    </source>
</reference>
<dbReference type="EMBL" id="SRLO01019552">
    <property type="protein sequence ID" value="TNN23161.1"/>
    <property type="molecule type" value="Genomic_DNA"/>
</dbReference>
<dbReference type="PANTHER" id="PTHR22605">
    <property type="entry name" value="RZ-TYPE DOMAIN-CONTAINING PROTEIN"/>
    <property type="match status" value="1"/>
</dbReference>
<evidence type="ECO:0000313" key="2">
    <source>
        <dbReference type="Proteomes" id="UP000314294"/>
    </source>
</evidence>
<sequence>MTGQYQGLVQSVWTGWFLCLTRRPCSPRSGHSVPLENVSETQLTLCSPERQLLPLALAHCHYTLRRGGETDRTYDLPGIQAQLARRFLAGKPLIQADTSRYLNRALQDFSVVLQEVRDKIPQVRVRSGL</sequence>
<comment type="caution">
    <text evidence="1">The sequence shown here is derived from an EMBL/GenBank/DDBJ whole genome shotgun (WGS) entry which is preliminary data.</text>
</comment>
<protein>
    <submittedName>
        <fullName evidence="1">E3 ubiquitin-protein ligase rnf213-beta</fullName>
    </submittedName>
</protein>
<dbReference type="GO" id="GO:2000051">
    <property type="term" value="P:negative regulation of non-canonical Wnt signaling pathway"/>
    <property type="evidence" value="ECO:0007669"/>
    <property type="project" value="TreeGrafter"/>
</dbReference>